<dbReference type="Proteomes" id="UP000019666">
    <property type="component" value="Unassembled WGS sequence"/>
</dbReference>
<keyword evidence="1" id="KW-0597">Phosphoprotein</keyword>
<name>A0A017HLT3_9RHOB</name>
<feature type="domain" description="Response regulatory" evidence="2">
    <location>
        <begin position="1"/>
        <end position="92"/>
    </location>
</feature>
<accession>A0A017HLT3</accession>
<dbReference type="PATRIC" id="fig|442562.3.peg.3639"/>
<dbReference type="SUPFAM" id="SSF52172">
    <property type="entry name" value="CheY-like"/>
    <property type="match status" value="1"/>
</dbReference>
<evidence type="ECO:0000313" key="4">
    <source>
        <dbReference type="Proteomes" id="UP000019666"/>
    </source>
</evidence>
<feature type="modified residue" description="4-aspartylphosphate" evidence="1">
    <location>
        <position position="26"/>
    </location>
</feature>
<dbReference type="STRING" id="442562.Rumeso_03692"/>
<evidence type="ECO:0000259" key="2">
    <source>
        <dbReference type="PROSITE" id="PS50110"/>
    </source>
</evidence>
<reference evidence="3 4" key="1">
    <citation type="submission" date="2013-02" db="EMBL/GenBank/DDBJ databases">
        <authorList>
            <person name="Fiebig A."/>
            <person name="Goeker M."/>
            <person name="Klenk H.-P.P."/>
        </authorList>
    </citation>
    <scope>NUCLEOTIDE SEQUENCE [LARGE SCALE GENOMIC DNA]</scope>
    <source>
        <strain evidence="3 4">DSM 19309</strain>
    </source>
</reference>
<evidence type="ECO:0000256" key="1">
    <source>
        <dbReference type="PROSITE-ProRule" id="PRU00169"/>
    </source>
</evidence>
<proteinExistence type="predicted"/>
<dbReference type="HOGENOM" id="CLU_000445_69_8_5"/>
<keyword evidence="3" id="KW-0808">Transferase</keyword>
<dbReference type="Gene3D" id="3.40.50.2300">
    <property type="match status" value="1"/>
</dbReference>
<dbReference type="Pfam" id="PF00072">
    <property type="entry name" value="Response_reg"/>
    <property type="match status" value="1"/>
</dbReference>
<organism evidence="3 4">
    <name type="scientific">Rubellimicrobium mesophilum DSM 19309</name>
    <dbReference type="NCBI Taxonomy" id="442562"/>
    <lineage>
        <taxon>Bacteria</taxon>
        <taxon>Pseudomonadati</taxon>
        <taxon>Pseudomonadota</taxon>
        <taxon>Alphaproteobacteria</taxon>
        <taxon>Rhodobacterales</taxon>
        <taxon>Roseobacteraceae</taxon>
        <taxon>Rubellimicrobium</taxon>
    </lineage>
</organism>
<dbReference type="InterPro" id="IPR011006">
    <property type="entry name" value="CheY-like_superfamily"/>
</dbReference>
<dbReference type="AlphaFoldDB" id="A0A017HLT3"/>
<sequence length="94" mass="10154">MLAAADGPEALRLLDNGHPVDLLFTDVVLPSGLDGRRLAHEAQARRPGLKVLFTTGYTRNAIVHNGRLDAGVELISKPFTSEALALKVRAILDR</sequence>
<keyword evidence="4" id="KW-1185">Reference proteome</keyword>
<dbReference type="GO" id="GO:0016301">
    <property type="term" value="F:kinase activity"/>
    <property type="evidence" value="ECO:0007669"/>
    <property type="project" value="UniProtKB-KW"/>
</dbReference>
<comment type="caution">
    <text evidence="3">The sequence shown here is derived from an EMBL/GenBank/DDBJ whole genome shotgun (WGS) entry which is preliminary data.</text>
</comment>
<dbReference type="EMBL" id="AOSK01000108">
    <property type="protein sequence ID" value="EYD74739.1"/>
    <property type="molecule type" value="Genomic_DNA"/>
</dbReference>
<dbReference type="PROSITE" id="PS50110">
    <property type="entry name" value="RESPONSE_REGULATORY"/>
    <property type="match status" value="1"/>
</dbReference>
<gene>
    <name evidence="3" type="ORF">Rumeso_03692</name>
</gene>
<dbReference type="GO" id="GO:0000160">
    <property type="term" value="P:phosphorelay signal transduction system"/>
    <property type="evidence" value="ECO:0007669"/>
    <property type="project" value="InterPro"/>
</dbReference>
<evidence type="ECO:0000313" key="3">
    <source>
        <dbReference type="EMBL" id="EYD74739.1"/>
    </source>
</evidence>
<keyword evidence="3" id="KW-0418">Kinase</keyword>
<protein>
    <submittedName>
        <fullName evidence="3">PAS/PAC sensor hybrid histidine kinase</fullName>
    </submittedName>
</protein>
<dbReference type="InterPro" id="IPR001789">
    <property type="entry name" value="Sig_transdc_resp-reg_receiver"/>
</dbReference>